<accession>A0ABQ7WIH2</accession>
<feature type="transmembrane region" description="Helical" evidence="1">
    <location>
        <begin position="20"/>
        <end position="39"/>
    </location>
</feature>
<name>A0ABQ7WIH2_SOLTU</name>
<gene>
    <name evidence="2" type="ORF">KY290_000146</name>
</gene>
<dbReference type="Proteomes" id="UP000826656">
    <property type="component" value="Unassembled WGS sequence"/>
</dbReference>
<comment type="caution">
    <text evidence="2">The sequence shown here is derived from an EMBL/GenBank/DDBJ whole genome shotgun (WGS) entry which is preliminary data.</text>
</comment>
<feature type="transmembrane region" description="Helical" evidence="1">
    <location>
        <begin position="51"/>
        <end position="72"/>
    </location>
</feature>
<dbReference type="InterPro" id="IPR046960">
    <property type="entry name" value="PPR_At4g14850-like_plant"/>
</dbReference>
<sequence>MMVHADVKCGLMKPNEANFVSIFSSYTFLDVCVALYLGRQVHAYMVKNEDLSVFMTTTLIAFYGNMGCLIYASKMFDLSGRAGLLQEVYDFLKKMPFEADGAIELENEVAQLFVDFMELLNWKMK</sequence>
<keyword evidence="1" id="KW-0472">Membrane</keyword>
<dbReference type="PANTHER" id="PTHR47926">
    <property type="entry name" value="PENTATRICOPEPTIDE REPEAT-CONTAINING PROTEIN"/>
    <property type="match status" value="1"/>
</dbReference>
<protein>
    <recommendedName>
        <fullName evidence="4">Pentatricopeptide repeat-containing protein</fullName>
    </recommendedName>
</protein>
<keyword evidence="1" id="KW-0812">Transmembrane</keyword>
<evidence type="ECO:0000313" key="3">
    <source>
        <dbReference type="Proteomes" id="UP000826656"/>
    </source>
</evidence>
<evidence type="ECO:0008006" key="4">
    <source>
        <dbReference type="Google" id="ProtNLM"/>
    </source>
</evidence>
<keyword evidence="1" id="KW-1133">Transmembrane helix</keyword>
<dbReference type="PANTHER" id="PTHR47926:SF348">
    <property type="entry name" value="PENTATRICOPEPTIDE REPEAT-CONTAINING PROTEIN"/>
    <property type="match status" value="1"/>
</dbReference>
<reference evidence="2 3" key="1">
    <citation type="journal article" date="2021" name="bioRxiv">
        <title>Chromosome-scale and haplotype-resolved genome assembly of a tetraploid potato cultivar.</title>
        <authorList>
            <person name="Sun H."/>
            <person name="Jiao W.-B."/>
            <person name="Krause K."/>
            <person name="Campoy J.A."/>
            <person name="Goel M."/>
            <person name="Folz-Donahue K."/>
            <person name="Kukat C."/>
            <person name="Huettel B."/>
            <person name="Schneeberger K."/>
        </authorList>
    </citation>
    <scope>NUCLEOTIDE SEQUENCE [LARGE SCALE GENOMIC DNA]</scope>
    <source>
        <strain evidence="2">SolTubOtavaFocal</strain>
        <tissue evidence="2">Leaves</tissue>
    </source>
</reference>
<evidence type="ECO:0000256" key="1">
    <source>
        <dbReference type="SAM" id="Phobius"/>
    </source>
</evidence>
<evidence type="ECO:0000313" key="2">
    <source>
        <dbReference type="EMBL" id="KAH0780548.1"/>
    </source>
</evidence>
<proteinExistence type="predicted"/>
<organism evidence="2 3">
    <name type="scientific">Solanum tuberosum</name>
    <name type="common">Potato</name>
    <dbReference type="NCBI Taxonomy" id="4113"/>
    <lineage>
        <taxon>Eukaryota</taxon>
        <taxon>Viridiplantae</taxon>
        <taxon>Streptophyta</taxon>
        <taxon>Embryophyta</taxon>
        <taxon>Tracheophyta</taxon>
        <taxon>Spermatophyta</taxon>
        <taxon>Magnoliopsida</taxon>
        <taxon>eudicotyledons</taxon>
        <taxon>Gunneridae</taxon>
        <taxon>Pentapetalae</taxon>
        <taxon>asterids</taxon>
        <taxon>lamiids</taxon>
        <taxon>Solanales</taxon>
        <taxon>Solanaceae</taxon>
        <taxon>Solanoideae</taxon>
        <taxon>Solaneae</taxon>
        <taxon>Solanum</taxon>
    </lineage>
</organism>
<dbReference type="EMBL" id="JAIVGD010000001">
    <property type="protein sequence ID" value="KAH0780548.1"/>
    <property type="molecule type" value="Genomic_DNA"/>
</dbReference>
<keyword evidence="3" id="KW-1185">Reference proteome</keyword>